<name>B7KST8_METC4</name>
<dbReference type="HOGENOM" id="CLU_2317038_0_0_5"/>
<gene>
    <name evidence="1" type="ordered locus">Mchl_1576</name>
</gene>
<reference evidence="1 2" key="2">
    <citation type="journal article" date="2012" name="J. Bacteriol.">
        <title>Complete genome sequences of six strains of the genus Methylobacterium.</title>
        <authorList>
            <person name="Marx C.J."/>
            <person name="Bringel F."/>
            <person name="Chistoserdova L."/>
            <person name="Moulin L."/>
            <person name="Farhan Ul Haque M."/>
            <person name="Fleischman D.E."/>
            <person name="Gruffaz C."/>
            <person name="Jourand P."/>
            <person name="Knief C."/>
            <person name="Lee M.C."/>
            <person name="Muller E.E."/>
            <person name="Nadalig T."/>
            <person name="Peyraud R."/>
            <person name="Roselli S."/>
            <person name="Russ L."/>
            <person name="Goodwin L.A."/>
            <person name="Ivanova N."/>
            <person name="Kyrpides N."/>
            <person name="Lajus A."/>
            <person name="Land M.L."/>
            <person name="Medigue C."/>
            <person name="Mikhailova N."/>
            <person name="Nolan M."/>
            <person name="Woyke T."/>
            <person name="Stolyar S."/>
            <person name="Vorholt J.A."/>
            <person name="Vuilleumier S."/>
        </authorList>
    </citation>
    <scope>NUCLEOTIDE SEQUENCE [LARGE SCALE GENOMIC DNA]</scope>
    <source>
        <strain evidence="2">CM4 / NCIMB 13688</strain>
    </source>
</reference>
<evidence type="ECO:0000313" key="2">
    <source>
        <dbReference type="Proteomes" id="UP000002385"/>
    </source>
</evidence>
<evidence type="ECO:0000313" key="1">
    <source>
        <dbReference type="EMBL" id="ACK82440.1"/>
    </source>
</evidence>
<dbReference type="EMBL" id="CP001298">
    <property type="protein sequence ID" value="ACK82440.1"/>
    <property type="molecule type" value="Genomic_DNA"/>
</dbReference>
<protein>
    <submittedName>
        <fullName evidence="1">Uncharacterized protein</fullName>
    </submittedName>
</protein>
<proteinExistence type="predicted"/>
<dbReference type="KEGG" id="mch:Mchl_1576"/>
<accession>B7KST8</accession>
<reference evidence="2" key="1">
    <citation type="submission" date="2008-12" db="EMBL/GenBank/DDBJ databases">
        <title>Complete sequence of chromosome of Methylobacterium chloromethanicum CM4.</title>
        <authorList>
            <consortium name="US DOE Joint Genome Institute"/>
            <person name="Lucas S."/>
            <person name="Copeland A."/>
            <person name="Lapidus A."/>
            <person name="Glavina del Rio T."/>
            <person name="Dalin E."/>
            <person name="Tice H."/>
            <person name="Bruce D."/>
            <person name="Goodwin L."/>
            <person name="Pitluck S."/>
            <person name="Chertkov O."/>
            <person name="Brettin T."/>
            <person name="Detter J.C."/>
            <person name="Han C."/>
            <person name="Larimer F."/>
            <person name="Land M."/>
            <person name="Hauser L."/>
            <person name="Kyrpides N."/>
            <person name="Mikhailova N."/>
            <person name="Marx C."/>
            <person name="Richardson P."/>
        </authorList>
    </citation>
    <scope>NUCLEOTIDE SEQUENCE [LARGE SCALE GENOMIC DNA]</scope>
    <source>
        <strain evidence="2">CM4 / NCIMB 13688</strain>
    </source>
</reference>
<dbReference type="RefSeq" id="WP_015950259.1">
    <property type="nucleotide sequence ID" value="NC_011757.1"/>
</dbReference>
<dbReference type="AlphaFoldDB" id="B7KST8"/>
<organism evidence="1 2">
    <name type="scientific">Methylorubrum extorquens (strain CM4 / NCIMB 13688)</name>
    <name type="common">Methylobacterium extorquens</name>
    <dbReference type="NCBI Taxonomy" id="440085"/>
    <lineage>
        <taxon>Bacteria</taxon>
        <taxon>Pseudomonadati</taxon>
        <taxon>Pseudomonadota</taxon>
        <taxon>Alphaproteobacteria</taxon>
        <taxon>Hyphomicrobiales</taxon>
        <taxon>Methylobacteriaceae</taxon>
        <taxon>Methylorubrum</taxon>
    </lineage>
</organism>
<sequence>MSWFFPSPPAPPDLAPLDALLAQNIEAQHRAGAASDDVAQAADENRESVEAVVSAFKCRTAERLRDRRRGHLSSDVRAVVEATIRQMDERAHRAEEQAR</sequence>
<dbReference type="Proteomes" id="UP000002385">
    <property type="component" value="Chromosome"/>
</dbReference>